<accession>A0ABD0PS41</accession>
<evidence type="ECO:0000313" key="3">
    <source>
        <dbReference type="Proteomes" id="UP001529510"/>
    </source>
</evidence>
<evidence type="ECO:0000256" key="1">
    <source>
        <dbReference type="SAM" id="MobiDB-lite"/>
    </source>
</evidence>
<name>A0ABD0PS41_CIRMR</name>
<reference evidence="2 3" key="1">
    <citation type="submission" date="2024-05" db="EMBL/GenBank/DDBJ databases">
        <title>Genome sequencing and assembly of Indian major carp, Cirrhinus mrigala (Hamilton, 1822).</title>
        <authorList>
            <person name="Mohindra V."/>
            <person name="Chowdhury L.M."/>
            <person name="Lal K."/>
            <person name="Jena J.K."/>
        </authorList>
    </citation>
    <scope>NUCLEOTIDE SEQUENCE [LARGE SCALE GENOMIC DNA]</scope>
    <source>
        <strain evidence="2">CM1030</strain>
        <tissue evidence="2">Blood</tissue>
    </source>
</reference>
<organism evidence="2 3">
    <name type="scientific">Cirrhinus mrigala</name>
    <name type="common">Mrigala</name>
    <dbReference type="NCBI Taxonomy" id="683832"/>
    <lineage>
        <taxon>Eukaryota</taxon>
        <taxon>Metazoa</taxon>
        <taxon>Chordata</taxon>
        <taxon>Craniata</taxon>
        <taxon>Vertebrata</taxon>
        <taxon>Euteleostomi</taxon>
        <taxon>Actinopterygii</taxon>
        <taxon>Neopterygii</taxon>
        <taxon>Teleostei</taxon>
        <taxon>Ostariophysi</taxon>
        <taxon>Cypriniformes</taxon>
        <taxon>Cyprinidae</taxon>
        <taxon>Labeoninae</taxon>
        <taxon>Labeonini</taxon>
        <taxon>Cirrhinus</taxon>
    </lineage>
</organism>
<sequence length="81" mass="8973">MAGRRPTKAEPEGRGSPVELLGRRAMVETRELRAGVKPLGQRAEAESGTLRLEAETRNPLAMMPMETGRPVASPPHRWWAE</sequence>
<feature type="region of interest" description="Disordered" evidence="1">
    <location>
        <begin position="1"/>
        <end position="20"/>
    </location>
</feature>
<dbReference type="EMBL" id="JAMKFB020000014">
    <property type="protein sequence ID" value="KAL0176607.1"/>
    <property type="molecule type" value="Genomic_DNA"/>
</dbReference>
<comment type="caution">
    <text evidence="2">The sequence shown here is derived from an EMBL/GenBank/DDBJ whole genome shotgun (WGS) entry which is preliminary data.</text>
</comment>
<gene>
    <name evidence="2" type="ORF">M9458_028937</name>
</gene>
<feature type="region of interest" description="Disordered" evidence="1">
    <location>
        <begin position="38"/>
        <end position="81"/>
    </location>
</feature>
<dbReference type="Proteomes" id="UP001529510">
    <property type="component" value="Unassembled WGS sequence"/>
</dbReference>
<dbReference type="AlphaFoldDB" id="A0ABD0PS41"/>
<feature type="non-terminal residue" evidence="2">
    <location>
        <position position="81"/>
    </location>
</feature>
<proteinExistence type="predicted"/>
<protein>
    <submittedName>
        <fullName evidence="2">Uncharacterized protein</fullName>
    </submittedName>
</protein>
<evidence type="ECO:0000313" key="2">
    <source>
        <dbReference type="EMBL" id="KAL0176607.1"/>
    </source>
</evidence>
<keyword evidence="3" id="KW-1185">Reference proteome</keyword>